<name>A0ABW7Q554_9MICO</name>
<sequence length="405" mass="40807">MSTPEQPDTPPLTRKQMREIRNTGANPVIDTGAIPVVAPAEADEPSVEIDDVPVAPPPFEASLAPVAPLPRPAEPVILPEAPIPDRSVDLGVSPLTRRQARQQERIRTASVPVITPDVAASYLAESAPPLATGTSEPVAVLTSTADPSSESAEDETGIDAFAALGVISQPTPVVTEPEPAAEHEPEPAPEQQPEPAAKKKPAKSTKQAEPAAQAEAAEEADTAAALFGGEDASDEDESGSRVIDPSFGAALLAGEAAPAAPLAPSFDELITRSANGSVATPNALILSQAPDGGPIVAPVNATGEVLITGTFNLPEGLGSTGHAPGTADGKEVDAVLVDGELPAHSSPTPIAASAAVSTTKTPGEIIKPPTPEKGGRLMLTLAITAGALALALVGVLIVAFATGVL</sequence>
<keyword evidence="2" id="KW-0472">Membrane</keyword>
<reference evidence="3 4" key="1">
    <citation type="submission" date="2024-09" db="EMBL/GenBank/DDBJ databases">
        <authorList>
            <person name="Pan X."/>
        </authorList>
    </citation>
    <scope>NUCLEOTIDE SEQUENCE [LARGE SCALE GENOMIC DNA]</scope>
    <source>
        <strain evidence="3 4">B2969</strain>
    </source>
</reference>
<keyword evidence="2" id="KW-0812">Transmembrane</keyword>
<evidence type="ECO:0000256" key="2">
    <source>
        <dbReference type="SAM" id="Phobius"/>
    </source>
</evidence>
<dbReference type="Proteomes" id="UP001610861">
    <property type="component" value="Unassembled WGS sequence"/>
</dbReference>
<feature type="compositionally biased region" description="Polar residues" evidence="1">
    <location>
        <begin position="141"/>
        <end position="150"/>
    </location>
</feature>
<comment type="caution">
    <text evidence="3">The sequence shown here is derived from an EMBL/GenBank/DDBJ whole genome shotgun (WGS) entry which is preliminary data.</text>
</comment>
<feature type="transmembrane region" description="Helical" evidence="2">
    <location>
        <begin position="377"/>
        <end position="401"/>
    </location>
</feature>
<keyword evidence="2" id="KW-1133">Transmembrane helix</keyword>
<evidence type="ECO:0000256" key="1">
    <source>
        <dbReference type="SAM" id="MobiDB-lite"/>
    </source>
</evidence>
<gene>
    <name evidence="3" type="ORF">ACH3VR_06440</name>
</gene>
<accession>A0ABW7Q554</accession>
<feature type="region of interest" description="Disordered" evidence="1">
    <location>
        <begin position="128"/>
        <end position="221"/>
    </location>
</feature>
<organism evidence="3 4">
    <name type="scientific">Microbacterium alkaliflavum</name>
    <dbReference type="NCBI Taxonomy" id="3248839"/>
    <lineage>
        <taxon>Bacteria</taxon>
        <taxon>Bacillati</taxon>
        <taxon>Actinomycetota</taxon>
        <taxon>Actinomycetes</taxon>
        <taxon>Micrococcales</taxon>
        <taxon>Microbacteriaceae</taxon>
        <taxon>Microbacterium</taxon>
    </lineage>
</organism>
<evidence type="ECO:0000313" key="3">
    <source>
        <dbReference type="EMBL" id="MFH8249987.1"/>
    </source>
</evidence>
<feature type="compositionally biased region" description="Low complexity" evidence="1">
    <location>
        <begin position="204"/>
        <end position="215"/>
    </location>
</feature>
<protein>
    <submittedName>
        <fullName evidence="3">Uncharacterized protein</fullName>
    </submittedName>
</protein>
<feature type="region of interest" description="Disordered" evidence="1">
    <location>
        <begin position="1"/>
        <end position="32"/>
    </location>
</feature>
<dbReference type="EMBL" id="JBIQWL010000002">
    <property type="protein sequence ID" value="MFH8249987.1"/>
    <property type="molecule type" value="Genomic_DNA"/>
</dbReference>
<proteinExistence type="predicted"/>
<evidence type="ECO:0000313" key="4">
    <source>
        <dbReference type="Proteomes" id="UP001610861"/>
    </source>
</evidence>
<dbReference type="RefSeq" id="WP_396639934.1">
    <property type="nucleotide sequence ID" value="NZ_JBIQWL010000002.1"/>
</dbReference>
<keyword evidence="4" id="KW-1185">Reference proteome</keyword>